<evidence type="ECO:0000256" key="1">
    <source>
        <dbReference type="SAM" id="Phobius"/>
    </source>
</evidence>
<evidence type="ECO:0000313" key="4">
    <source>
        <dbReference type="Proteomes" id="UP000593765"/>
    </source>
</evidence>
<dbReference type="KEGG" id="hbs:IPV69_07190"/>
<accession>A0A7M2X0B1</accession>
<evidence type="ECO:0000313" key="3">
    <source>
        <dbReference type="EMBL" id="QOV91135.1"/>
    </source>
</evidence>
<gene>
    <name evidence="3" type="ORF">IPV69_07190</name>
</gene>
<proteinExistence type="predicted"/>
<dbReference type="InterPro" id="IPR021994">
    <property type="entry name" value="DUF3592"/>
</dbReference>
<keyword evidence="4" id="KW-1185">Reference proteome</keyword>
<dbReference type="Pfam" id="PF12158">
    <property type="entry name" value="DUF3592"/>
    <property type="match status" value="1"/>
</dbReference>
<keyword evidence="1" id="KW-0812">Transmembrane</keyword>
<evidence type="ECO:0000259" key="2">
    <source>
        <dbReference type="Pfam" id="PF12158"/>
    </source>
</evidence>
<dbReference type="AlphaFoldDB" id="A0A7M2X0B1"/>
<keyword evidence="1" id="KW-0472">Membrane</keyword>
<dbReference type="EMBL" id="CP063458">
    <property type="protein sequence ID" value="QOV91135.1"/>
    <property type="molecule type" value="Genomic_DNA"/>
</dbReference>
<feature type="transmembrane region" description="Helical" evidence="1">
    <location>
        <begin position="36"/>
        <end position="56"/>
    </location>
</feature>
<sequence length="136" mass="14874">MALEALVTAGLWIGYFYVSGQEVPAKGASVWSSSYVWLAMALVATLAAPPILFFAVRNFVWLIRHGTEVQGQVRSISPLSKGGSRPVTYAYSVNGVEYTMRRDTPTMYADKYTVGSQVLVLVDPNKPKRATVLEVA</sequence>
<reference evidence="3 4" key="1">
    <citation type="submission" date="2020-10" db="EMBL/GenBank/DDBJ databases">
        <title>Wide distribution of Phycisphaera-like planctomycetes from WD2101 soil group in peatlands and genome analysis of the first cultivated representative.</title>
        <authorList>
            <person name="Dedysh S.N."/>
            <person name="Beletsky A.V."/>
            <person name="Ivanova A."/>
            <person name="Kulichevskaya I.S."/>
            <person name="Suzina N.E."/>
            <person name="Philippov D.A."/>
            <person name="Rakitin A.L."/>
            <person name="Mardanov A.V."/>
            <person name="Ravin N.V."/>
        </authorList>
    </citation>
    <scope>NUCLEOTIDE SEQUENCE [LARGE SCALE GENOMIC DNA]</scope>
    <source>
        <strain evidence="3 4">M1803</strain>
    </source>
</reference>
<dbReference type="RefSeq" id="WP_206294275.1">
    <property type="nucleotide sequence ID" value="NZ_CP063458.1"/>
</dbReference>
<name>A0A7M2X0B1_9BACT</name>
<keyword evidence="1" id="KW-1133">Transmembrane helix</keyword>
<dbReference type="Proteomes" id="UP000593765">
    <property type="component" value="Chromosome"/>
</dbReference>
<feature type="domain" description="DUF3592" evidence="2">
    <location>
        <begin position="70"/>
        <end position="132"/>
    </location>
</feature>
<organism evidence="3 4">
    <name type="scientific">Humisphaera borealis</name>
    <dbReference type="NCBI Taxonomy" id="2807512"/>
    <lineage>
        <taxon>Bacteria</taxon>
        <taxon>Pseudomonadati</taxon>
        <taxon>Planctomycetota</taxon>
        <taxon>Phycisphaerae</taxon>
        <taxon>Tepidisphaerales</taxon>
        <taxon>Tepidisphaeraceae</taxon>
        <taxon>Humisphaera</taxon>
    </lineage>
</organism>
<protein>
    <submittedName>
        <fullName evidence="3">DUF3592 domain-containing protein</fullName>
    </submittedName>
</protein>